<dbReference type="RefSeq" id="WP_245127961.1">
    <property type="nucleotide sequence ID" value="NZ_JALJEJ010000001.1"/>
</dbReference>
<dbReference type="Proteomes" id="UP001139450">
    <property type="component" value="Unassembled WGS sequence"/>
</dbReference>
<comment type="caution">
    <text evidence="1">The sequence shown here is derived from an EMBL/GenBank/DDBJ whole genome shotgun (WGS) entry which is preliminary data.</text>
</comment>
<dbReference type="InterPro" id="IPR009003">
    <property type="entry name" value="Peptidase_S1_PA"/>
</dbReference>
<evidence type="ECO:0000313" key="1">
    <source>
        <dbReference type="EMBL" id="MCJ8208123.1"/>
    </source>
</evidence>
<sequence>MKYLIDAARQYGLDEIADRALENPNVHGIIVDVHPLWLMCYGHYLRGFSSGLWENELFEYALRRFSYYPDYNFLSTSDIFQTTVPFDLGWLPRGWDNFFNKSSGLLVRIQLRPGSKPVELGSANYRLSVVQEHSPVVQFSASAKQLLRPLEGGVSIGYASDPPGTLGGILKDTNGQCYGLTCGHVIRNTGVIVDQPSSIDYSTPGSIGSCVYNCLPFPNNGNLCNPRNTTYLNDMDIALVELDPQIQSACSILNIGSIKDYMPANNLHPNLKVEFNGRSSGHQTLVTGGIGLVMEVEDTQTGQKSCVKDLIEIKQPSLSNLVLQRPVKGGDSGAWITINGTNGLEWAGMIIGENRQAGFAIHSEDILTHLNSNGYSLTCI</sequence>
<organism evidence="1 2">
    <name type="scientific">Mucilaginibacter straminoryzae</name>
    <dbReference type="NCBI Taxonomy" id="2932774"/>
    <lineage>
        <taxon>Bacteria</taxon>
        <taxon>Pseudomonadati</taxon>
        <taxon>Bacteroidota</taxon>
        <taxon>Sphingobacteriia</taxon>
        <taxon>Sphingobacteriales</taxon>
        <taxon>Sphingobacteriaceae</taxon>
        <taxon>Mucilaginibacter</taxon>
    </lineage>
</organism>
<dbReference type="AlphaFoldDB" id="A0A9X1X219"/>
<accession>A0A9X1X219</accession>
<name>A0A9X1X219_9SPHI</name>
<evidence type="ECO:0000313" key="2">
    <source>
        <dbReference type="Proteomes" id="UP001139450"/>
    </source>
</evidence>
<gene>
    <name evidence="1" type="ORF">MUY27_00290</name>
</gene>
<reference evidence="1" key="1">
    <citation type="submission" date="2022-04" db="EMBL/GenBank/DDBJ databases">
        <title>Mucilaginibacter sp. RS28 isolated from freshwater.</title>
        <authorList>
            <person name="Ko S.-R."/>
        </authorList>
    </citation>
    <scope>NUCLEOTIDE SEQUENCE</scope>
    <source>
        <strain evidence="1">RS28</strain>
    </source>
</reference>
<dbReference type="SUPFAM" id="SSF50494">
    <property type="entry name" value="Trypsin-like serine proteases"/>
    <property type="match status" value="1"/>
</dbReference>
<proteinExistence type="predicted"/>
<dbReference type="EMBL" id="JALJEJ010000001">
    <property type="protein sequence ID" value="MCJ8208123.1"/>
    <property type="molecule type" value="Genomic_DNA"/>
</dbReference>
<protein>
    <submittedName>
        <fullName evidence="1">Uncharacterized protein</fullName>
    </submittedName>
</protein>
<keyword evidence="2" id="KW-1185">Reference proteome</keyword>